<dbReference type="SUPFAM" id="SSF52047">
    <property type="entry name" value="RNI-like"/>
    <property type="match status" value="2"/>
</dbReference>
<keyword evidence="5" id="KW-1185">Reference proteome</keyword>
<dbReference type="GO" id="GO:0048471">
    <property type="term" value="C:perinuclear region of cytoplasm"/>
    <property type="evidence" value="ECO:0007669"/>
    <property type="project" value="TreeGrafter"/>
</dbReference>
<evidence type="ECO:0000256" key="1">
    <source>
        <dbReference type="ARBA" id="ARBA00022468"/>
    </source>
</evidence>
<evidence type="ECO:0000313" key="5">
    <source>
        <dbReference type="Proteomes" id="UP001178507"/>
    </source>
</evidence>
<accession>A0AA36IX26</accession>
<dbReference type="InterPro" id="IPR027038">
    <property type="entry name" value="RanGap"/>
</dbReference>
<dbReference type="Proteomes" id="UP001178507">
    <property type="component" value="Unassembled WGS sequence"/>
</dbReference>
<name>A0AA36IX26_9DINO</name>
<dbReference type="GO" id="GO:0005634">
    <property type="term" value="C:nucleus"/>
    <property type="evidence" value="ECO:0007669"/>
    <property type="project" value="TreeGrafter"/>
</dbReference>
<dbReference type="GO" id="GO:0005829">
    <property type="term" value="C:cytosol"/>
    <property type="evidence" value="ECO:0007669"/>
    <property type="project" value="TreeGrafter"/>
</dbReference>
<dbReference type="SMART" id="SM00368">
    <property type="entry name" value="LRR_RI"/>
    <property type="match status" value="10"/>
</dbReference>
<dbReference type="InterPro" id="IPR001611">
    <property type="entry name" value="Leu-rich_rpt"/>
</dbReference>
<evidence type="ECO:0000256" key="2">
    <source>
        <dbReference type="ARBA" id="ARBA00022614"/>
    </source>
</evidence>
<dbReference type="GO" id="GO:0006913">
    <property type="term" value="P:nucleocytoplasmic transport"/>
    <property type="evidence" value="ECO:0007669"/>
    <property type="project" value="TreeGrafter"/>
</dbReference>
<evidence type="ECO:0000256" key="3">
    <source>
        <dbReference type="ARBA" id="ARBA00022737"/>
    </source>
</evidence>
<keyword evidence="1" id="KW-0343">GTPase activation</keyword>
<organism evidence="4 5">
    <name type="scientific">Effrenium voratum</name>
    <dbReference type="NCBI Taxonomy" id="2562239"/>
    <lineage>
        <taxon>Eukaryota</taxon>
        <taxon>Sar</taxon>
        <taxon>Alveolata</taxon>
        <taxon>Dinophyceae</taxon>
        <taxon>Suessiales</taxon>
        <taxon>Symbiodiniaceae</taxon>
        <taxon>Effrenium</taxon>
    </lineage>
</organism>
<comment type="caution">
    <text evidence="4">The sequence shown here is derived from an EMBL/GenBank/DDBJ whole genome shotgun (WGS) entry which is preliminary data.</text>
</comment>
<dbReference type="Pfam" id="PF13516">
    <property type="entry name" value="LRR_6"/>
    <property type="match status" value="8"/>
</dbReference>
<proteinExistence type="predicted"/>
<dbReference type="AlphaFoldDB" id="A0AA36IX26"/>
<dbReference type="Gene3D" id="3.80.10.10">
    <property type="entry name" value="Ribonuclease Inhibitor"/>
    <property type="match status" value="3"/>
</dbReference>
<gene>
    <name evidence="4" type="ORF">EVOR1521_LOCUS19106</name>
</gene>
<reference evidence="4" key="1">
    <citation type="submission" date="2023-08" db="EMBL/GenBank/DDBJ databases">
        <authorList>
            <person name="Chen Y."/>
            <person name="Shah S."/>
            <person name="Dougan E. K."/>
            <person name="Thang M."/>
            <person name="Chan C."/>
        </authorList>
    </citation>
    <scope>NUCLEOTIDE SEQUENCE</scope>
</reference>
<dbReference type="EMBL" id="CAUJNA010002857">
    <property type="protein sequence ID" value="CAJ1394455.1"/>
    <property type="molecule type" value="Genomic_DNA"/>
</dbReference>
<dbReference type="GO" id="GO:0005096">
    <property type="term" value="F:GTPase activator activity"/>
    <property type="evidence" value="ECO:0007669"/>
    <property type="project" value="UniProtKB-KW"/>
</dbReference>
<dbReference type="PANTHER" id="PTHR24113">
    <property type="entry name" value="RAN GTPASE-ACTIVATING PROTEIN 1"/>
    <property type="match status" value="1"/>
</dbReference>
<dbReference type="PANTHER" id="PTHR24113:SF12">
    <property type="entry name" value="RAN GTPASE-ACTIVATING PROTEIN 1"/>
    <property type="match status" value="1"/>
</dbReference>
<dbReference type="GO" id="GO:0031267">
    <property type="term" value="F:small GTPase binding"/>
    <property type="evidence" value="ECO:0007669"/>
    <property type="project" value="TreeGrafter"/>
</dbReference>
<keyword evidence="3" id="KW-0677">Repeat</keyword>
<protein>
    <submittedName>
        <fullName evidence="4">Uncharacterized protein</fullName>
    </submittedName>
</protein>
<evidence type="ECO:0000313" key="4">
    <source>
        <dbReference type="EMBL" id="CAJ1394455.1"/>
    </source>
</evidence>
<dbReference type="InterPro" id="IPR032675">
    <property type="entry name" value="LRR_dom_sf"/>
</dbReference>
<sequence length="683" mass="73482">MSGLLVFLRDANVRLVRPQFLRELHQAGHAWPRRQEAETARTASGEPALLTHDELEQKATQGWQAFSILSFSHCWEAKEHPDPLGYQLAMLVEALEAFPAEVTRRLNWDTPVLDPNWDAAVFIDYVSLHQFQRSEAEEPYFQAAMRGMHTLYCHDETYTLRLEDLTPTEWAPPREAVSLYSAKDRGVCSVPLAKLHAPPAHQRGQCPATCSDWPLHANNTPYNERGWCAAEQQWSLSRDNSWKSMRLPLGTPEICEAPLTPEAFADAVRAGGLKFTHRGDAEPVLRLQRHVFESKTAVTPSLGFSHLGPDGVRAAADCLPHCRRLAELSLINSNAGDEGAQVLARGLENCSPLELLWLFQNSIGDNGCKAGRASTGSLHWGIGAECWAECRAEPALAAALAGHRGLRDLNLDANGFGDAGAEAGAIGARGRMQEPLALRLGAELRGAEAGGWGQALGAALRQMPRLQTLRLSENQIGVKGAQALARGLEGTTALQLLWLWGNQIGDPGCQALAAALAGHRGLRALSLGINGFGDAGAEALGVALQQMPRLQTLRLQRNQIGVKGAQALARGLEGTTALELLRLWENQIGDAGCQALAAALAGHRGLRELSLDTNGFGDAGAEALGVALQQMPRLQTLKLVQNQIGVKGAQALARGLEGTTALELLRLFQNQIGDAGCQASTAG</sequence>
<keyword evidence="2" id="KW-0433">Leucine-rich repeat</keyword>